<dbReference type="AlphaFoldDB" id="D5URL0"/>
<evidence type="ECO:0000313" key="2">
    <source>
        <dbReference type="EMBL" id="ADG77063.1"/>
    </source>
</evidence>
<dbReference type="eggNOG" id="COG3386">
    <property type="taxonomic scope" value="Bacteria"/>
</dbReference>
<dbReference type="InterPro" id="IPR015943">
    <property type="entry name" value="WD40/YVTN_repeat-like_dom_sf"/>
</dbReference>
<protein>
    <submittedName>
        <fullName evidence="2">SMP-30/Gluconolaconase/LRE domain protein</fullName>
    </submittedName>
</protein>
<dbReference type="RefSeq" id="WP_013125105.1">
    <property type="nucleotide sequence ID" value="NC_014158.1"/>
</dbReference>
<proteinExistence type="predicted"/>
<dbReference type="InterPro" id="IPR011042">
    <property type="entry name" value="6-blade_b-propeller_TolB-like"/>
</dbReference>
<dbReference type="STRING" id="521096.Tpau_0422"/>
<evidence type="ECO:0000313" key="3">
    <source>
        <dbReference type="Proteomes" id="UP000001213"/>
    </source>
</evidence>
<evidence type="ECO:0000256" key="1">
    <source>
        <dbReference type="SAM" id="SignalP"/>
    </source>
</evidence>
<dbReference type="HOGENOM" id="CLU_902770_0_0_11"/>
<dbReference type="Proteomes" id="UP000001213">
    <property type="component" value="Chromosome"/>
</dbReference>
<sequence>MTATVLAAAAALVVPAAASATPVPVCGGWTSSVLRSGMGTLENLAFDGAGAVYVSKQNAVTGRGQVLRGRSPATLASLADLPNPGGLVIRDGRVFVTTANSAPSGLFGATDGTVAELDPGTASVRTWAAGLTMPNGLAALPDGRFVTSTVLGPKQGTVVSARGGVPTSFALRGESVNGLWFDGASGRLWASTATSAQTGLYAIDPARPAAPRRYAVPGLGPANFADDLTVGPDGAVYATLDLPGKVVRLDPETGALCTIDAGHRGVTSVRFGRGTGWDPRSLYATTLGGKLLRLTP</sequence>
<feature type="chain" id="PRO_5003077667" evidence="1">
    <location>
        <begin position="21"/>
        <end position="296"/>
    </location>
</feature>
<dbReference type="EMBL" id="CP001966">
    <property type="protein sequence ID" value="ADG77063.1"/>
    <property type="molecule type" value="Genomic_DNA"/>
</dbReference>
<keyword evidence="3" id="KW-1185">Reference proteome</keyword>
<accession>D5URL0</accession>
<dbReference type="Gene3D" id="2.130.10.10">
    <property type="entry name" value="YVTN repeat-like/Quinoprotein amine dehydrogenase"/>
    <property type="match status" value="1"/>
</dbReference>
<dbReference type="SUPFAM" id="SSF63829">
    <property type="entry name" value="Calcium-dependent phosphotriesterase"/>
    <property type="match status" value="1"/>
</dbReference>
<feature type="signal peptide" evidence="1">
    <location>
        <begin position="1"/>
        <end position="20"/>
    </location>
</feature>
<keyword evidence="1" id="KW-0732">Signal</keyword>
<dbReference type="Gene3D" id="2.120.10.30">
    <property type="entry name" value="TolB, C-terminal domain"/>
    <property type="match status" value="1"/>
</dbReference>
<name>D5URL0_TSUPD</name>
<dbReference type="KEGG" id="tpr:Tpau_0422"/>
<gene>
    <name evidence="2" type="ordered locus">Tpau_0422</name>
</gene>
<reference evidence="2 3" key="2">
    <citation type="journal article" date="2011" name="Stand. Genomic Sci.">
        <title>Complete genome sequence of Tsukamurella paurometabola type strain (no. 33).</title>
        <authorList>
            <person name="Munk A.C."/>
            <person name="Lapidus A."/>
            <person name="Lucas S."/>
            <person name="Nolan M."/>
            <person name="Tice H."/>
            <person name="Cheng J.F."/>
            <person name="Del Rio T.G."/>
            <person name="Goodwin L."/>
            <person name="Pitluck S."/>
            <person name="Liolios K."/>
            <person name="Huntemann M."/>
            <person name="Ivanova N."/>
            <person name="Mavromatis K."/>
            <person name="Mikhailova N."/>
            <person name="Pati A."/>
            <person name="Chen A."/>
            <person name="Palaniappan K."/>
            <person name="Tapia R."/>
            <person name="Han C."/>
            <person name="Land M."/>
            <person name="Hauser L."/>
            <person name="Chang Y.J."/>
            <person name="Jeffries C.D."/>
            <person name="Brettin T."/>
            <person name="Yasawong M."/>
            <person name="Brambilla E.M."/>
            <person name="Rohde M."/>
            <person name="Sikorski J."/>
            <person name="Goker M."/>
            <person name="Detter J.C."/>
            <person name="Woyke T."/>
            <person name="Bristow J."/>
            <person name="Eisen J.A."/>
            <person name="Markowitz V."/>
            <person name="Hugenholtz P."/>
            <person name="Kyrpides N.C."/>
            <person name="Klenk H.P."/>
        </authorList>
    </citation>
    <scope>NUCLEOTIDE SEQUENCE [LARGE SCALE GENOMIC DNA]</scope>
    <source>
        <strain evidence="3">ATCC 8368 / DSM 20162 / CCUG 35730 / CIP 100753 / JCM 10117 / KCTC 9821 / NBRC 16120 / NCIMB 702349 / NCTC 13040</strain>
    </source>
</reference>
<reference evidence="3" key="1">
    <citation type="submission" date="2010-03" db="EMBL/GenBank/DDBJ databases">
        <title>The complete chromosome of Tsukamurella paurometabola DSM 20162.</title>
        <authorList>
            <consortium name="US DOE Joint Genome Institute (JGI-PGF)"/>
            <person name="Lucas S."/>
            <person name="Copeland A."/>
            <person name="Lapidus A."/>
            <person name="Glavina del Rio T."/>
            <person name="Dalin E."/>
            <person name="Tice H."/>
            <person name="Bruce D."/>
            <person name="Goodwin L."/>
            <person name="Pitluck S."/>
            <person name="Kyrpides N."/>
            <person name="Mavromatis K."/>
            <person name="Ivanova N."/>
            <person name="Mikhailova N."/>
            <person name="Munk A.C."/>
            <person name="Brettin T."/>
            <person name="Detter J.C."/>
            <person name="Tapia R."/>
            <person name="Han C."/>
            <person name="Larimer F."/>
            <person name="Land M."/>
            <person name="Hauser L."/>
            <person name="Markowitz V."/>
            <person name="Cheng J.-F."/>
            <person name="Hugenholtz P."/>
            <person name="Woyke T."/>
            <person name="Wu D."/>
            <person name="Jando M."/>
            <person name="Brambilla E."/>
            <person name="Klenk H.-P."/>
            <person name="Eisen J.A."/>
        </authorList>
    </citation>
    <scope>NUCLEOTIDE SEQUENCE [LARGE SCALE GENOMIC DNA]</scope>
    <source>
        <strain evidence="3">ATCC 8368 / DSM 20162 / CCUG 35730 / CIP 100753 / JCM 10117 / KCTC 9821 / NBRC 16120 / NCIMB 702349 / NCTC 13040</strain>
    </source>
</reference>
<organism evidence="2 3">
    <name type="scientific">Tsukamurella paurometabola (strain ATCC 8368 / DSM 20162 / CCUG 35730 / CIP 100753 / JCM 10117 / KCTC 9821 / NBRC 16120 / NCIMB 702349 / NCTC 13040)</name>
    <name type="common">Corynebacterium paurometabolum</name>
    <dbReference type="NCBI Taxonomy" id="521096"/>
    <lineage>
        <taxon>Bacteria</taxon>
        <taxon>Bacillati</taxon>
        <taxon>Actinomycetota</taxon>
        <taxon>Actinomycetes</taxon>
        <taxon>Mycobacteriales</taxon>
        <taxon>Tsukamurellaceae</taxon>
        <taxon>Tsukamurella</taxon>
    </lineage>
</organism>